<organism evidence="16 17">
    <name type="scientific">Tricholaema leucomelas</name>
    <name type="common">pied barbet</name>
    <dbReference type="NCBI Taxonomy" id="240729"/>
    <lineage>
        <taxon>Eukaryota</taxon>
        <taxon>Metazoa</taxon>
        <taxon>Chordata</taxon>
        <taxon>Craniata</taxon>
        <taxon>Vertebrata</taxon>
        <taxon>Euteleostomi</taxon>
        <taxon>Archelosauria</taxon>
        <taxon>Archosauria</taxon>
        <taxon>Dinosauria</taxon>
        <taxon>Saurischia</taxon>
        <taxon>Theropoda</taxon>
        <taxon>Coelurosauria</taxon>
        <taxon>Aves</taxon>
        <taxon>Neognathae</taxon>
        <taxon>Neoaves</taxon>
        <taxon>Telluraves</taxon>
        <taxon>Coraciimorphae</taxon>
        <taxon>Piciformes</taxon>
        <taxon>Lybiidae</taxon>
        <taxon>Tricholaema lacrymosa</taxon>
    </lineage>
</organism>
<evidence type="ECO:0000256" key="13">
    <source>
        <dbReference type="SAM" id="MobiDB-lite"/>
    </source>
</evidence>
<keyword evidence="6 14" id="KW-1133">Transmembrane helix</keyword>
<feature type="transmembrane region" description="Helical" evidence="14">
    <location>
        <begin position="416"/>
        <end position="443"/>
    </location>
</feature>
<keyword evidence="3" id="KW-1003">Cell membrane</keyword>
<reference evidence="16" key="1">
    <citation type="submission" date="2020-02" db="EMBL/GenBank/DDBJ databases">
        <title>Bird 10,000 Genomes (B10K) Project - Family phase.</title>
        <authorList>
            <person name="Zhang G."/>
        </authorList>
    </citation>
    <scope>NUCLEOTIDE SEQUENCE</scope>
    <source>
        <strain evidence="16">B10K-DU-002-37</strain>
        <tissue evidence="16">Muscle</tissue>
    </source>
</reference>
<keyword evidence="17" id="KW-1185">Reference proteome</keyword>
<dbReference type="PANTHER" id="PTHR24060">
    <property type="entry name" value="METABOTROPIC GLUTAMATE RECEPTOR"/>
    <property type="match status" value="1"/>
</dbReference>
<dbReference type="InterPro" id="IPR000162">
    <property type="entry name" value="GPCR_3_mtglu_rcpt"/>
</dbReference>
<dbReference type="Pfam" id="PF00003">
    <property type="entry name" value="7tm_3"/>
    <property type="match status" value="1"/>
</dbReference>
<feature type="transmembrane region" description="Helical" evidence="14">
    <location>
        <begin position="304"/>
        <end position="331"/>
    </location>
</feature>
<keyword evidence="5 14" id="KW-0812">Transmembrane</keyword>
<comment type="caution">
    <text evidence="16">The sequence shown here is derived from an EMBL/GenBank/DDBJ whole genome shotgun (WGS) entry which is preliminary data.</text>
</comment>
<keyword evidence="4" id="KW-0597">Phosphoprotein</keyword>
<dbReference type="EMBL" id="WAAF01017784">
    <property type="protein sequence ID" value="NXX49531.1"/>
    <property type="molecule type" value="Genomic_DNA"/>
</dbReference>
<evidence type="ECO:0000256" key="3">
    <source>
        <dbReference type="ARBA" id="ARBA00022475"/>
    </source>
</evidence>
<accession>A0A852J613</accession>
<dbReference type="Pfam" id="PF01094">
    <property type="entry name" value="ANF_receptor"/>
    <property type="match status" value="1"/>
</dbReference>
<dbReference type="PROSITE" id="PS00981">
    <property type="entry name" value="G_PROTEIN_RECEP_F3_3"/>
    <property type="match status" value="1"/>
</dbReference>
<dbReference type="InterPro" id="IPR000337">
    <property type="entry name" value="GPCR_3"/>
</dbReference>
<keyword evidence="10" id="KW-0675">Receptor</keyword>
<evidence type="ECO:0000259" key="15">
    <source>
        <dbReference type="PROSITE" id="PS50259"/>
    </source>
</evidence>
<feature type="compositionally biased region" description="Low complexity" evidence="13">
    <location>
        <begin position="815"/>
        <end position="829"/>
    </location>
</feature>
<evidence type="ECO:0000256" key="9">
    <source>
        <dbReference type="ARBA" id="ARBA00023157"/>
    </source>
</evidence>
<evidence type="ECO:0000256" key="12">
    <source>
        <dbReference type="ARBA" id="ARBA00023224"/>
    </source>
</evidence>
<evidence type="ECO:0000256" key="2">
    <source>
        <dbReference type="ARBA" id="ARBA00007242"/>
    </source>
</evidence>
<comment type="similarity">
    <text evidence="2">Belongs to the G-protein coupled receptor 3 family.</text>
</comment>
<dbReference type="InterPro" id="IPR011500">
    <property type="entry name" value="GPCR_3_9-Cys_dom"/>
</dbReference>
<dbReference type="InterPro" id="IPR017978">
    <property type="entry name" value="GPCR_3_C"/>
</dbReference>
<dbReference type="GO" id="GO:0005886">
    <property type="term" value="C:plasma membrane"/>
    <property type="evidence" value="ECO:0007669"/>
    <property type="project" value="UniProtKB-SubCell"/>
</dbReference>
<feature type="compositionally biased region" description="Polar residues" evidence="13">
    <location>
        <begin position="661"/>
        <end position="679"/>
    </location>
</feature>
<feature type="non-terminal residue" evidence="16">
    <location>
        <position position="853"/>
    </location>
</feature>
<feature type="domain" description="G-protein coupled receptors family 3 profile" evidence="15">
    <location>
        <begin position="196"/>
        <end position="458"/>
    </location>
</feature>
<dbReference type="FunFam" id="2.10.50.30:FF:000001">
    <property type="entry name" value="metabotropic glutamate receptor 1"/>
    <property type="match status" value="1"/>
</dbReference>
<dbReference type="Proteomes" id="UP000627253">
    <property type="component" value="Unassembled WGS sequence"/>
</dbReference>
<dbReference type="InterPro" id="IPR000202">
    <property type="entry name" value="GPCR_3_mGluR5"/>
</dbReference>
<evidence type="ECO:0000256" key="8">
    <source>
        <dbReference type="ARBA" id="ARBA00023136"/>
    </source>
</evidence>
<dbReference type="InterPro" id="IPR019588">
    <property type="entry name" value="Metabotropic_Glu_rcpt_Homer-bd"/>
</dbReference>
<feature type="non-terminal residue" evidence="16">
    <location>
        <position position="1"/>
    </location>
</feature>
<keyword evidence="8 14" id="KW-0472">Membrane</keyword>
<evidence type="ECO:0000256" key="14">
    <source>
        <dbReference type="SAM" id="Phobius"/>
    </source>
</evidence>
<feature type="transmembrane region" description="Helical" evidence="14">
    <location>
        <begin position="357"/>
        <end position="376"/>
    </location>
</feature>
<feature type="transmembrane region" description="Helical" evidence="14">
    <location>
        <begin position="388"/>
        <end position="410"/>
    </location>
</feature>
<sequence length="853" mass="94143">QMTLRTQHVQDSKMGFVINAIYSMAYGLHNMQMSLCPGYVGLCDAMKPIDGRKLLESLMKTNFTGVSGDMILFDENGDSPGRYEIMNFKKMGKDYFDYINVGSWDNGELKMDDDEIWSEKNNIIRSVCSEPCEKGQIKVIRKGEVSCCWTCTPCKENEYVFDEYTCKACQLGSWPNDELTGCDLIPVQYLRWGDPEPIAAVVFACLGLLATLFVTVIFIIYRDTPVVKSSSRELCYIILAGICLGYLCTFCLIAKPQQIYCYLQRIGIGLSPAMSYSALVTKTNRIARILAGSKKKICTKKPRFMSACAQLVIAFILICIQLGIIVALFIMEPPDIMHDYPSIREVYLICNTTNLGVVTPLGYNGLLILSCTFYAFKTRNVPANFNEAKYIAFTMYTTCIIWLAFVPIYFGSNYKIITMCFSVSLSATVALGCMFVPKVYIILAKPERNVRSAFTTSTVVRMHVGDGKSSSAASRSSSLVNLWRRRGSSGETLRYKGRRLAPHKSEIECFTPKGSMGNGGRATMTSEESVCIPDCNRSESSREEKKVPVKEDALTVEKTGNSVSLIVPQQDCQLQDLLKHSNGKSVSWAQNEKSSRGAHLWQRLSVHINKKENLNQTAVIKPFSKSTDSSRHSSSATFPEASAKTLYDVSEAEEQYPAQYRPQTPSPISTLSHRTASVSRTEDDAPTFQSEPPQRSSSSQGSLMEQISSVVTRFTANISELNNMMLSTTTPGTIATTPLCSSYLIPREIQLPTTMTTLAEIQPLPAIEVNGASQSARKPSNGSVKEGTSETPSAKQDLEELVALTPPSPFRDSIDSGSASPSSPVSESALCIPSSPKYDTLLIRDYTQSSSSL</sequence>
<evidence type="ECO:0000256" key="1">
    <source>
        <dbReference type="ARBA" id="ARBA00004651"/>
    </source>
</evidence>
<dbReference type="InterPro" id="IPR017979">
    <property type="entry name" value="GPCR_3_CS"/>
</dbReference>
<dbReference type="PROSITE" id="PS50259">
    <property type="entry name" value="G_PROTEIN_RECEP_F3_4"/>
    <property type="match status" value="1"/>
</dbReference>
<dbReference type="GO" id="GO:0007206">
    <property type="term" value="P:phospholipase C-activating G protein-coupled glutamate receptor signaling pathway"/>
    <property type="evidence" value="ECO:0007669"/>
    <property type="project" value="UniProtKB-ARBA"/>
</dbReference>
<keyword evidence="9" id="KW-1015">Disulfide bond</keyword>
<evidence type="ECO:0000256" key="4">
    <source>
        <dbReference type="ARBA" id="ARBA00022553"/>
    </source>
</evidence>
<comment type="subcellular location">
    <subcellularLocation>
        <location evidence="1">Cell membrane</location>
        <topology evidence="1">Multi-pass membrane protein</topology>
    </subcellularLocation>
</comment>
<dbReference type="InterPro" id="IPR038550">
    <property type="entry name" value="GPCR_3_9-Cys_sf"/>
</dbReference>
<feature type="region of interest" description="Disordered" evidence="13">
    <location>
        <begin position="771"/>
        <end position="832"/>
    </location>
</feature>
<feature type="compositionally biased region" description="Polar residues" evidence="13">
    <location>
        <begin position="771"/>
        <end position="783"/>
    </location>
</feature>
<dbReference type="CDD" id="cd15450">
    <property type="entry name" value="7tmC_mGluR5"/>
    <property type="match status" value="1"/>
</dbReference>
<evidence type="ECO:0000313" key="17">
    <source>
        <dbReference type="Proteomes" id="UP000627253"/>
    </source>
</evidence>
<dbReference type="Gene3D" id="2.10.50.30">
    <property type="entry name" value="GPCR, family 3, nine cysteines domain"/>
    <property type="match status" value="1"/>
</dbReference>
<evidence type="ECO:0000256" key="11">
    <source>
        <dbReference type="ARBA" id="ARBA00023180"/>
    </source>
</evidence>
<evidence type="ECO:0000256" key="7">
    <source>
        <dbReference type="ARBA" id="ARBA00023040"/>
    </source>
</evidence>
<evidence type="ECO:0000256" key="10">
    <source>
        <dbReference type="ARBA" id="ARBA00023170"/>
    </source>
</evidence>
<dbReference type="SUPFAM" id="SSF53822">
    <property type="entry name" value="Periplasmic binding protein-like I"/>
    <property type="match status" value="1"/>
</dbReference>
<dbReference type="SMART" id="SM01229">
    <property type="entry name" value="GluR_Homer-bdg"/>
    <property type="match status" value="1"/>
</dbReference>
<feature type="region of interest" description="Disordered" evidence="13">
    <location>
        <begin position="656"/>
        <end position="704"/>
    </location>
</feature>
<protein>
    <submittedName>
        <fullName evidence="16">GRM5 protein</fullName>
    </submittedName>
</protein>
<dbReference type="PRINTS" id="PR00248">
    <property type="entry name" value="GPCRMGR"/>
</dbReference>
<dbReference type="PRINTS" id="PR00593">
    <property type="entry name" value="MTABOTROPICR"/>
</dbReference>
<dbReference type="GO" id="GO:0008066">
    <property type="term" value="F:glutamate receptor activity"/>
    <property type="evidence" value="ECO:0007669"/>
    <property type="project" value="UniProtKB-ARBA"/>
</dbReference>
<dbReference type="AlphaFoldDB" id="A0A852J613"/>
<dbReference type="Pfam" id="PF07562">
    <property type="entry name" value="NCD3G"/>
    <property type="match status" value="1"/>
</dbReference>
<dbReference type="Gene3D" id="3.40.50.2300">
    <property type="match status" value="1"/>
</dbReference>
<dbReference type="PRINTS" id="PR01055">
    <property type="entry name" value="MTABOTROPC5R"/>
</dbReference>
<proteinExistence type="inferred from homology"/>
<name>A0A852J613_9PICI</name>
<evidence type="ECO:0000313" key="16">
    <source>
        <dbReference type="EMBL" id="NXX49531.1"/>
    </source>
</evidence>
<dbReference type="InterPro" id="IPR050726">
    <property type="entry name" value="mGluR"/>
</dbReference>
<evidence type="ECO:0000256" key="6">
    <source>
        <dbReference type="ARBA" id="ARBA00022989"/>
    </source>
</evidence>
<keyword evidence="11" id="KW-0325">Glycoprotein</keyword>
<feature type="compositionally biased region" description="Low complexity" evidence="13">
    <location>
        <begin position="689"/>
        <end position="704"/>
    </location>
</feature>
<dbReference type="Pfam" id="PF10606">
    <property type="entry name" value="GluR_Homer-bdg"/>
    <property type="match status" value="1"/>
</dbReference>
<dbReference type="OrthoDB" id="425344at2759"/>
<dbReference type="InterPro" id="IPR001828">
    <property type="entry name" value="ANF_lig-bd_rcpt"/>
</dbReference>
<gene>
    <name evidence="16" type="primary">Grm5_1</name>
    <name evidence="16" type="ORF">TRILEU_R14328</name>
</gene>
<dbReference type="InterPro" id="IPR028082">
    <property type="entry name" value="Peripla_BP_I"/>
</dbReference>
<keyword evidence="12" id="KW-0807">Transducer</keyword>
<evidence type="ECO:0000256" key="5">
    <source>
        <dbReference type="ARBA" id="ARBA00022692"/>
    </source>
</evidence>
<dbReference type="PROSITE" id="PS00980">
    <property type="entry name" value="G_PROTEIN_RECEP_F3_2"/>
    <property type="match status" value="1"/>
</dbReference>
<dbReference type="GO" id="GO:0004930">
    <property type="term" value="F:G protein-coupled receptor activity"/>
    <property type="evidence" value="ECO:0007669"/>
    <property type="project" value="UniProtKB-KW"/>
</dbReference>
<keyword evidence="7" id="KW-0297">G-protein coupled receptor</keyword>
<feature type="transmembrane region" description="Helical" evidence="14">
    <location>
        <begin position="233"/>
        <end position="256"/>
    </location>
</feature>
<feature type="transmembrane region" description="Helical" evidence="14">
    <location>
        <begin position="198"/>
        <end position="221"/>
    </location>
</feature>